<sequence length="626" mass="65459">MSCSGEPQRRPQRRTKAGRLVSSITREELEQYFHLPSEKACKELGVGLTILKRVCRKLGIPRWPYNRVPKAQQDMMPDSPSDSLTSGEDSPDSSSVPHNSGSGHQRRGGSNHPTRHRSHHHQQQQHQQGAGFSEFGWPQAPQPLEPQYAFFQLGGLPQQTQQQHLQPPLQTFGGYGGTASGSNVQVPGASLLLPAASGFRLGISSRGWDPPTQAQHFPPSQPAQPLLNRLLPNSATQGPLLDPAEFSRLLAHPAAQPLLKGPQESSDSLRTSGASARAPALQPDRAAAWAGQGPAPGGGGGSSPEVLRALSPLLRLLPPDQRASWHQWRECQAWQQPPQQQQQQHQHHALSTGGFFCGPGFGAPSAFGVPQGGAWGAAQQAQHAGQGGQQGVQPLHQQQPGQWQQQAAFKQDLEEALAKVQALLRQQAPSGAMPETPSEAEGLSRDLVEGAGAAAAGGGAAPGVVRPVPRSLPQLLQQAQQRQQQHQQEQPAVGQGFPLPPPPAAAAHAAAEPAGEHRPRCNLQRSRSSQELQSAATTYPPALQQQPRTAMPRPPGGSNVCESNASYSAAGAAPPPLGAAAPSGSAVPSGGGAAPGSLQATQAEALALLALLAGAGSGLAQAPSAC</sequence>
<evidence type="ECO:0000256" key="4">
    <source>
        <dbReference type="ARBA" id="ARBA00023125"/>
    </source>
</evidence>
<feature type="domain" description="RWP-RK" evidence="8">
    <location>
        <begin position="7"/>
        <end position="93"/>
    </location>
</feature>
<keyword evidence="5" id="KW-0804">Transcription</keyword>
<name>A0A292G4Q2_PARKE</name>
<feature type="compositionally biased region" description="Polar residues" evidence="7">
    <location>
        <begin position="263"/>
        <end position="274"/>
    </location>
</feature>
<dbReference type="InterPro" id="IPR044607">
    <property type="entry name" value="RKD-like"/>
</dbReference>
<dbReference type="EMBL" id="LC214366">
    <property type="protein sequence ID" value="BBA57676.1"/>
    <property type="molecule type" value="mRNA"/>
</dbReference>
<dbReference type="PANTHER" id="PTHR46373:SF2">
    <property type="entry name" value="RWP-RK DOMAIN-CONTAINING PROTEIN"/>
    <property type="match status" value="1"/>
</dbReference>
<dbReference type="PROSITE" id="PS51519">
    <property type="entry name" value="RWP_RK"/>
    <property type="match status" value="1"/>
</dbReference>
<accession>A0A292G4Q2</accession>
<protein>
    <submittedName>
        <fullName evidence="9">RWP-RK transcription factor</fullName>
    </submittedName>
</protein>
<feature type="region of interest" description="Disordered" evidence="7">
    <location>
        <begin position="62"/>
        <end position="139"/>
    </location>
</feature>
<proteinExistence type="evidence at transcript level"/>
<dbReference type="GO" id="GO:0003677">
    <property type="term" value="F:DNA binding"/>
    <property type="evidence" value="ECO:0007669"/>
    <property type="project" value="UniProtKB-KW"/>
</dbReference>
<evidence type="ECO:0000256" key="2">
    <source>
        <dbReference type="ARBA" id="ARBA00023015"/>
    </source>
</evidence>
<organism evidence="9">
    <name type="scientific">Parachlorella kessleri</name>
    <name type="common">Green alga</name>
    <name type="synonym">Chlorella kessleri</name>
    <dbReference type="NCBI Taxonomy" id="3074"/>
    <lineage>
        <taxon>Eukaryota</taxon>
        <taxon>Viridiplantae</taxon>
        <taxon>Chlorophyta</taxon>
        <taxon>core chlorophytes</taxon>
        <taxon>Trebouxiophyceae</taxon>
        <taxon>Chlorellales</taxon>
        <taxon>Chlorellaceae</taxon>
        <taxon>Parachlorella</taxon>
    </lineage>
</organism>
<feature type="compositionally biased region" description="Low complexity" evidence="7">
    <location>
        <begin position="523"/>
        <end position="534"/>
    </location>
</feature>
<feature type="compositionally biased region" description="Low complexity" evidence="7">
    <location>
        <begin position="391"/>
        <end position="408"/>
    </location>
</feature>
<feature type="compositionally biased region" description="Basic residues" evidence="7">
    <location>
        <begin position="104"/>
        <end position="123"/>
    </location>
</feature>
<feature type="region of interest" description="Disordered" evidence="7">
    <location>
        <begin position="1"/>
        <end position="22"/>
    </location>
</feature>
<dbReference type="AlphaFoldDB" id="A0A292G4Q2"/>
<dbReference type="InterPro" id="IPR003035">
    <property type="entry name" value="RWP-RK_dom"/>
</dbReference>
<evidence type="ECO:0000256" key="3">
    <source>
        <dbReference type="ARBA" id="ARBA00023054"/>
    </source>
</evidence>
<evidence type="ECO:0000256" key="1">
    <source>
        <dbReference type="ARBA" id="ARBA00004049"/>
    </source>
</evidence>
<dbReference type="PANTHER" id="PTHR46373">
    <property type="entry name" value="PROTEIN RKD4"/>
    <property type="match status" value="1"/>
</dbReference>
<feature type="region of interest" description="Disordered" evidence="7">
    <location>
        <begin position="475"/>
        <end position="563"/>
    </location>
</feature>
<evidence type="ECO:0000313" key="9">
    <source>
        <dbReference type="EMBL" id="BBA57676.1"/>
    </source>
</evidence>
<reference evidence="9" key="1">
    <citation type="submission" date="2017-01" db="EMBL/GenBank/DDBJ databases">
        <title>Genome-wide characterization reveals evolution of meiosis, flagellar and RWP-RK genes in the asexual green algae Trebouxiophyceae.</title>
        <authorList>
            <person name="Ota S."/>
            <person name="Oshima K."/>
            <person name="Yamazaki T."/>
            <person name="Yu Z."/>
            <person name="Takeshita T."/>
            <person name="Bisova K."/>
            <person name="Zachleder V."/>
            <person name="Hattori M."/>
            <person name="Kawano S."/>
        </authorList>
    </citation>
    <scope>NUCLEOTIDE SEQUENCE</scope>
    <source>
        <strain evidence="9">NIES-2152</strain>
    </source>
</reference>
<keyword evidence="2" id="KW-0805">Transcription regulation</keyword>
<keyword evidence="4" id="KW-0238">DNA-binding</keyword>
<evidence type="ECO:0000259" key="8">
    <source>
        <dbReference type="PROSITE" id="PS51519"/>
    </source>
</evidence>
<evidence type="ECO:0000256" key="6">
    <source>
        <dbReference type="ARBA" id="ARBA00023242"/>
    </source>
</evidence>
<evidence type="ECO:0000256" key="7">
    <source>
        <dbReference type="SAM" id="MobiDB-lite"/>
    </source>
</evidence>
<feature type="region of interest" description="Disordered" evidence="7">
    <location>
        <begin position="368"/>
        <end position="410"/>
    </location>
</feature>
<feature type="compositionally biased region" description="Low complexity" evidence="7">
    <location>
        <begin position="335"/>
        <end position="344"/>
    </location>
</feature>
<feature type="region of interest" description="Disordered" evidence="7">
    <location>
        <begin position="257"/>
        <end position="281"/>
    </location>
</feature>
<dbReference type="Pfam" id="PF02042">
    <property type="entry name" value="RWP-RK"/>
    <property type="match status" value="1"/>
</dbReference>
<dbReference type="GO" id="GO:0003700">
    <property type="term" value="F:DNA-binding transcription factor activity"/>
    <property type="evidence" value="ECO:0007669"/>
    <property type="project" value="InterPro"/>
</dbReference>
<keyword evidence="3" id="KW-0175">Coiled coil</keyword>
<evidence type="ECO:0000256" key="5">
    <source>
        <dbReference type="ARBA" id="ARBA00023163"/>
    </source>
</evidence>
<feature type="compositionally biased region" description="Polar residues" evidence="7">
    <location>
        <begin position="80"/>
        <end position="103"/>
    </location>
</feature>
<feature type="region of interest" description="Disordered" evidence="7">
    <location>
        <begin position="330"/>
        <end position="351"/>
    </location>
</feature>
<comment type="function">
    <text evidence="1">Putative transcription factor.</text>
</comment>
<feature type="region of interest" description="Disordered" evidence="7">
    <location>
        <begin position="204"/>
        <end position="239"/>
    </location>
</feature>
<keyword evidence="6" id="KW-0539">Nucleus</keyword>
<feature type="compositionally biased region" description="Low complexity" evidence="7">
    <location>
        <begin position="576"/>
        <end position="588"/>
    </location>
</feature>
<feature type="compositionally biased region" description="Low complexity" evidence="7">
    <location>
        <begin position="475"/>
        <end position="490"/>
    </location>
</feature>
<feature type="region of interest" description="Disordered" evidence="7">
    <location>
        <begin position="576"/>
        <end position="597"/>
    </location>
</feature>
<gene>
    <name evidence="9" type="primary">PkRWP3</name>
</gene>